<feature type="signal peptide" evidence="1">
    <location>
        <begin position="1"/>
        <end position="19"/>
    </location>
</feature>
<comment type="caution">
    <text evidence="2">The sequence shown here is derived from an EMBL/GenBank/DDBJ whole genome shotgun (WGS) entry which is preliminary data.</text>
</comment>
<evidence type="ECO:0000256" key="1">
    <source>
        <dbReference type="SAM" id="SignalP"/>
    </source>
</evidence>
<protein>
    <submittedName>
        <fullName evidence="2">DUF1176 domain-containing protein</fullName>
    </submittedName>
</protein>
<dbReference type="EMBL" id="JAEILH010000015">
    <property type="protein sequence ID" value="MBI6624162.1"/>
    <property type="molecule type" value="Genomic_DNA"/>
</dbReference>
<proteinExistence type="predicted"/>
<gene>
    <name evidence="2" type="ORF">YA0853_10790</name>
</gene>
<reference evidence="2" key="1">
    <citation type="submission" date="2020-12" db="EMBL/GenBank/DDBJ databases">
        <title>Comparative genomic insights into the epidemiology and virulence of plant pathogenic Pseudomonads from Turkey.</title>
        <authorList>
            <person name="Dillon M."/>
            <person name="Ruiz-Bedoya T."/>
            <person name="Bendalovic-Torma C."/>
            <person name="Guttman K.M."/>
            <person name="Kwak H."/>
            <person name="Middleton M.A."/>
            <person name="Wang P.W."/>
            <person name="Horuz S."/>
            <person name="Aysan Y."/>
            <person name="Guttman D.S."/>
        </authorList>
    </citation>
    <scope>NUCLEOTIDE SEQUENCE</scope>
    <source>
        <strain evidence="2">S5_IA_3a</strain>
    </source>
</reference>
<evidence type="ECO:0000313" key="3">
    <source>
        <dbReference type="Proteomes" id="UP000645865"/>
    </source>
</evidence>
<feature type="chain" id="PRO_5034354987" evidence="1">
    <location>
        <begin position="20"/>
        <end position="355"/>
    </location>
</feature>
<dbReference type="InterPro" id="IPR009560">
    <property type="entry name" value="DUF1176"/>
</dbReference>
<accession>A0A8I1E2Z9</accession>
<name>A0A8I1E2Z9_9PSED</name>
<dbReference type="AlphaFoldDB" id="A0A8I1E2Z9"/>
<dbReference type="Proteomes" id="UP000645865">
    <property type="component" value="Unassembled WGS sequence"/>
</dbReference>
<keyword evidence="1" id="KW-0732">Signal</keyword>
<evidence type="ECO:0000313" key="2">
    <source>
        <dbReference type="EMBL" id="MBI6624162.1"/>
    </source>
</evidence>
<sequence>MLRPVLLALLAGSSAQAFAQPASERVPLLRDIKEWVVGCDNLRNCHALSAPSGANEEDYSSLTLHIWHKAGPQGYLRLRFDHRGETADLSTLQLDGQPLGNDLTQALQVELDDQGGDPHVQSFGVLDDAAARRWLQRLRDGQRLQLPGDADAHVSLSGLSASLLLMDAVQGRVDNVTALARPGKGAASAVPARLPTPLLRPFPGAPALTAEEQQALVAEALKGETAQEDSPPPEASAGALTASQAMTVLSYDCAAYNCEYEVVRRARQAPYAQTALQLESLPLDGAALQGSVGYDPATGTLSYFYKQRGLGDCGAGAVWLFDGKAFQLSEFHMMSRCTGVAYGDWPSLWTTAPAP</sequence>
<dbReference type="RefSeq" id="WP_034113765.1">
    <property type="nucleotide sequence ID" value="NZ_CP070980.1"/>
</dbReference>
<dbReference type="Pfam" id="PF06674">
    <property type="entry name" value="DUF1176"/>
    <property type="match status" value="1"/>
</dbReference>
<organism evidence="2 3">
    <name type="scientific">Pseudomonas rhodesiae</name>
    <dbReference type="NCBI Taxonomy" id="76760"/>
    <lineage>
        <taxon>Bacteria</taxon>
        <taxon>Pseudomonadati</taxon>
        <taxon>Pseudomonadota</taxon>
        <taxon>Gammaproteobacteria</taxon>
        <taxon>Pseudomonadales</taxon>
        <taxon>Pseudomonadaceae</taxon>
        <taxon>Pseudomonas</taxon>
    </lineage>
</organism>